<dbReference type="GO" id="GO:0046872">
    <property type="term" value="F:metal ion binding"/>
    <property type="evidence" value="ECO:0007669"/>
    <property type="project" value="UniProtKB-KW"/>
</dbReference>
<keyword evidence="10" id="KW-1185">Reference proteome</keyword>
<dbReference type="InterPro" id="IPR011566">
    <property type="entry name" value="Ubq_synth_Coq7"/>
</dbReference>
<comment type="pathway">
    <text evidence="1 8">Cofactor biosynthesis; ubiquinone biosynthesis.</text>
</comment>
<keyword evidence="2 8" id="KW-0831">Ubiquinone biosynthesis</keyword>
<dbReference type="UniPathway" id="UPA00232"/>
<dbReference type="EC" id="1.14.99.60" evidence="8"/>
<dbReference type="AlphaFoldDB" id="A0A0K8MC82"/>
<evidence type="ECO:0000256" key="1">
    <source>
        <dbReference type="ARBA" id="ARBA00004749"/>
    </source>
</evidence>
<evidence type="ECO:0000256" key="4">
    <source>
        <dbReference type="ARBA" id="ARBA00023002"/>
    </source>
</evidence>
<evidence type="ECO:0000313" key="9">
    <source>
        <dbReference type="EMBL" id="GAO98087.1"/>
    </source>
</evidence>
<reference evidence="9 10" key="1">
    <citation type="submission" date="2015-03" db="EMBL/GenBank/DDBJ databases">
        <title>Caedibacter varicaedens, whole genome shotgun sequence.</title>
        <authorList>
            <person name="Suzuki H."/>
            <person name="Dapper A.L."/>
            <person name="Gibson A.K."/>
            <person name="Jackson C."/>
            <person name="Lee H."/>
            <person name="Pejaver V.R."/>
            <person name="Doak T."/>
            <person name="Lynch M."/>
        </authorList>
    </citation>
    <scope>NUCLEOTIDE SEQUENCE [LARGE SCALE GENOMIC DNA]</scope>
</reference>
<protein>
    <recommendedName>
        <fullName evidence="8">3-demethoxyubiquinol 3-hydroxylase</fullName>
        <shortName evidence="8">DMQ hydroxylase</shortName>
        <ecNumber evidence="8">1.14.99.60</ecNumber>
    </recommendedName>
    <alternativeName>
        <fullName evidence="8">2-nonaprenyl-3-methyl-6-methoxy-1,4-benzoquinol hydroxylase</fullName>
    </alternativeName>
</protein>
<dbReference type="CDD" id="cd01042">
    <property type="entry name" value="DMQH"/>
    <property type="match status" value="1"/>
</dbReference>
<dbReference type="GO" id="GO:0005886">
    <property type="term" value="C:plasma membrane"/>
    <property type="evidence" value="ECO:0007669"/>
    <property type="project" value="UniProtKB-SubCell"/>
</dbReference>
<evidence type="ECO:0000256" key="3">
    <source>
        <dbReference type="ARBA" id="ARBA00022723"/>
    </source>
</evidence>
<dbReference type="GO" id="GO:0006744">
    <property type="term" value="P:ubiquinone biosynthetic process"/>
    <property type="evidence" value="ECO:0007669"/>
    <property type="project" value="UniProtKB-UniRule"/>
</dbReference>
<organism evidence="9 10">
    <name type="scientific">Caedimonas varicaedens</name>
    <dbReference type="NCBI Taxonomy" id="1629334"/>
    <lineage>
        <taxon>Bacteria</taxon>
        <taxon>Pseudomonadati</taxon>
        <taxon>Pseudomonadota</taxon>
        <taxon>Alphaproteobacteria</taxon>
        <taxon>Holosporales</taxon>
        <taxon>Caedimonadaceae</taxon>
        <taxon>Caedimonas</taxon>
    </lineage>
</organism>
<dbReference type="SUPFAM" id="SSF47240">
    <property type="entry name" value="Ferritin-like"/>
    <property type="match status" value="1"/>
</dbReference>
<keyword evidence="8" id="KW-1003">Cell membrane</keyword>
<evidence type="ECO:0000313" key="10">
    <source>
        <dbReference type="Proteomes" id="UP000036771"/>
    </source>
</evidence>
<feature type="binding site" evidence="8">
    <location>
        <position position="55"/>
    </location>
    <ligand>
        <name>Fe cation</name>
        <dbReference type="ChEBI" id="CHEBI:24875"/>
        <label>1</label>
    </ligand>
</feature>
<dbReference type="EMBL" id="BBVC01000023">
    <property type="protein sequence ID" value="GAO98087.1"/>
    <property type="molecule type" value="Genomic_DNA"/>
</dbReference>
<comment type="catalytic activity">
    <reaction evidence="8">
        <text>a 5-methoxy-2-methyl-3-(all-trans-polyprenyl)benzene-1,4-diol + AH2 + O2 = a 3-demethylubiquinol + A + H2O</text>
        <dbReference type="Rhea" id="RHEA:50908"/>
        <dbReference type="Rhea" id="RHEA-COMP:10859"/>
        <dbReference type="Rhea" id="RHEA-COMP:10914"/>
        <dbReference type="ChEBI" id="CHEBI:13193"/>
        <dbReference type="ChEBI" id="CHEBI:15377"/>
        <dbReference type="ChEBI" id="CHEBI:15379"/>
        <dbReference type="ChEBI" id="CHEBI:17499"/>
        <dbReference type="ChEBI" id="CHEBI:84167"/>
        <dbReference type="ChEBI" id="CHEBI:84422"/>
        <dbReference type="EC" id="1.14.99.60"/>
    </reaction>
</comment>
<dbReference type="Pfam" id="PF03232">
    <property type="entry name" value="COQ7"/>
    <property type="match status" value="1"/>
</dbReference>
<feature type="binding site" evidence="8">
    <location>
        <position position="141"/>
    </location>
    <ligand>
        <name>Fe cation</name>
        <dbReference type="ChEBI" id="CHEBI:24875"/>
        <label>2</label>
    </ligand>
</feature>
<evidence type="ECO:0000256" key="8">
    <source>
        <dbReference type="HAMAP-Rule" id="MF_01658"/>
    </source>
</evidence>
<dbReference type="OrthoDB" id="7559360at2"/>
<feature type="binding site" evidence="8">
    <location>
        <position position="58"/>
    </location>
    <ligand>
        <name>Fe cation</name>
        <dbReference type="ChEBI" id="CHEBI:24875"/>
        <label>1</label>
    </ligand>
</feature>
<keyword evidence="3 8" id="KW-0479">Metal-binding</keyword>
<comment type="caution">
    <text evidence="9">The sequence shown here is derived from an EMBL/GenBank/DDBJ whole genome shotgun (WGS) entry which is preliminary data.</text>
</comment>
<dbReference type="GO" id="GO:0008682">
    <property type="term" value="F:3-demethoxyubiquinol 3-hydroxylase activity"/>
    <property type="evidence" value="ECO:0007669"/>
    <property type="project" value="UniProtKB-EC"/>
</dbReference>
<proteinExistence type="inferred from homology"/>
<sequence length="180" mass="20376">MKILPGDLSPSKTIDRMIRVDHAGEYGAARIYEGQLSVLKNSSSAPLLEHMRAQEQAHLDTFDNLIRARRVRPTVLSPVWHVAGYVLGALSARLGEKSAMACTVAVEEVIDEHYARQSKELDNFPHEEELQKIIRQFREDEQRHRELGIEHGAADAPAFKVMKTMIKMASKTAIWFSTRI</sequence>
<feature type="binding site" evidence="8">
    <location>
        <position position="141"/>
    </location>
    <ligand>
        <name>Fe cation</name>
        <dbReference type="ChEBI" id="CHEBI:24875"/>
        <label>1</label>
    </ligand>
</feature>
<dbReference type="PANTHER" id="PTHR11237:SF4">
    <property type="entry name" value="5-DEMETHOXYUBIQUINONE HYDROXYLASE, MITOCHONDRIAL"/>
    <property type="match status" value="1"/>
</dbReference>
<feature type="binding site" evidence="8">
    <location>
        <position position="25"/>
    </location>
    <ligand>
        <name>Fe cation</name>
        <dbReference type="ChEBI" id="CHEBI:24875"/>
        <label>1</label>
    </ligand>
</feature>
<gene>
    <name evidence="8 9" type="primary">coq7</name>
    <name evidence="9" type="ORF">Cva_00735</name>
</gene>
<dbReference type="PANTHER" id="PTHR11237">
    <property type="entry name" value="COENZYME Q10 BIOSYNTHESIS PROTEIN 7"/>
    <property type="match status" value="1"/>
</dbReference>
<evidence type="ECO:0000256" key="7">
    <source>
        <dbReference type="ARBA" id="ARBA00023136"/>
    </source>
</evidence>
<comment type="subcellular location">
    <subcellularLocation>
        <location evidence="8">Cell membrane</location>
        <topology evidence="8">Peripheral membrane protein</topology>
    </subcellularLocation>
</comment>
<feature type="binding site" evidence="8">
    <location>
        <position position="107"/>
    </location>
    <ligand>
        <name>Fe cation</name>
        <dbReference type="ChEBI" id="CHEBI:24875"/>
        <label>2</label>
    </ligand>
</feature>
<feature type="binding site" evidence="8">
    <location>
        <position position="55"/>
    </location>
    <ligand>
        <name>Fe cation</name>
        <dbReference type="ChEBI" id="CHEBI:24875"/>
        <label>2</label>
    </ligand>
</feature>
<keyword evidence="7 8" id="KW-0472">Membrane</keyword>
<keyword evidence="5 8" id="KW-0408">Iron</keyword>
<keyword evidence="6 8" id="KW-0503">Monooxygenase</keyword>
<dbReference type="STRING" id="1629334.Cva_00735"/>
<dbReference type="Proteomes" id="UP000036771">
    <property type="component" value="Unassembled WGS sequence"/>
</dbReference>
<evidence type="ECO:0000256" key="2">
    <source>
        <dbReference type="ARBA" id="ARBA00022688"/>
    </source>
</evidence>
<comment type="cofactor">
    <cofactor evidence="8">
        <name>Fe cation</name>
        <dbReference type="ChEBI" id="CHEBI:24875"/>
    </cofactor>
    <text evidence="8">Binds 2 iron ions per subunit.</text>
</comment>
<evidence type="ECO:0000256" key="5">
    <source>
        <dbReference type="ARBA" id="ARBA00023004"/>
    </source>
</evidence>
<dbReference type="HAMAP" id="MF_01658">
    <property type="entry name" value="COQ7"/>
    <property type="match status" value="1"/>
</dbReference>
<name>A0A0K8MC82_9PROT</name>
<comment type="similarity">
    <text evidence="8">Belongs to the COQ7 family.</text>
</comment>
<dbReference type="InterPro" id="IPR009078">
    <property type="entry name" value="Ferritin-like_SF"/>
</dbReference>
<evidence type="ECO:0000256" key="6">
    <source>
        <dbReference type="ARBA" id="ARBA00023033"/>
    </source>
</evidence>
<feature type="binding site" evidence="8">
    <location>
        <position position="144"/>
    </location>
    <ligand>
        <name>Fe cation</name>
        <dbReference type="ChEBI" id="CHEBI:24875"/>
        <label>2</label>
    </ligand>
</feature>
<keyword evidence="4 8" id="KW-0560">Oxidoreductase</keyword>
<accession>A0A0K8MC82</accession>
<comment type="function">
    <text evidence="8">Catalyzes the hydroxylation of 2-nonaprenyl-3-methyl-6-methoxy-1,4-benzoquinol during ubiquinone biosynthesis.</text>
</comment>